<dbReference type="Proteomes" id="UP000235994">
    <property type="component" value="Unassembled WGS sequence"/>
</dbReference>
<name>A0A2N8KE48_9BURK</name>
<reference evidence="1 2" key="1">
    <citation type="submission" date="2018-01" db="EMBL/GenBank/DDBJ databases">
        <title>The draft genome of an aniline degradation strain ANB-1.</title>
        <authorList>
            <person name="Zhang L."/>
            <person name="Jiang J."/>
        </authorList>
    </citation>
    <scope>NUCLEOTIDE SEQUENCE [LARGE SCALE GENOMIC DNA]</scope>
    <source>
        <strain evidence="1 2">ANB-1</strain>
    </source>
</reference>
<comment type="caution">
    <text evidence="1">The sequence shown here is derived from an EMBL/GenBank/DDBJ whole genome shotgun (WGS) entry which is preliminary data.</text>
</comment>
<protein>
    <submittedName>
        <fullName evidence="1">Uncharacterized protein</fullName>
    </submittedName>
</protein>
<organism evidence="1 2">
    <name type="scientific">Achromobacter pulmonis</name>
    <dbReference type="NCBI Taxonomy" id="1389932"/>
    <lineage>
        <taxon>Bacteria</taxon>
        <taxon>Pseudomonadati</taxon>
        <taxon>Pseudomonadota</taxon>
        <taxon>Betaproteobacteria</taxon>
        <taxon>Burkholderiales</taxon>
        <taxon>Alcaligenaceae</taxon>
        <taxon>Achromobacter</taxon>
    </lineage>
</organism>
<keyword evidence="2" id="KW-1185">Reference proteome</keyword>
<accession>A0A2N8KE48</accession>
<dbReference type="EMBL" id="POQS01000006">
    <property type="protein sequence ID" value="PND31731.1"/>
    <property type="molecule type" value="Genomic_DNA"/>
</dbReference>
<proteinExistence type="predicted"/>
<dbReference type="RefSeq" id="WP_102774814.1">
    <property type="nucleotide sequence ID" value="NZ_POQS01000006.1"/>
</dbReference>
<gene>
    <name evidence="1" type="ORF">C1I89_23230</name>
</gene>
<sequence>MTARDAESALLARCSVVAREAVQSAQDQREANVFRLAAMVVRSRFPRESMCLMQASDQYFASHPDEKLAPAEVVRKGWVSSLPRLRDMLSHRLCGT</sequence>
<dbReference type="AlphaFoldDB" id="A0A2N8KE48"/>
<evidence type="ECO:0000313" key="2">
    <source>
        <dbReference type="Proteomes" id="UP000235994"/>
    </source>
</evidence>
<evidence type="ECO:0000313" key="1">
    <source>
        <dbReference type="EMBL" id="PND31731.1"/>
    </source>
</evidence>